<comment type="caution">
    <text evidence="2">The sequence shown here is derived from an EMBL/GenBank/DDBJ whole genome shotgun (WGS) entry which is preliminary data.</text>
</comment>
<evidence type="ECO:0000313" key="2">
    <source>
        <dbReference type="EMBL" id="CAK9105365.1"/>
    </source>
</evidence>
<feature type="domain" description="Helicase ATP-binding" evidence="1">
    <location>
        <begin position="12"/>
        <end position="124"/>
    </location>
</feature>
<dbReference type="PANTHER" id="PTHR14074">
    <property type="entry name" value="HELICASE WITH DEATH DOMAIN-RELATED"/>
    <property type="match status" value="1"/>
</dbReference>
<organism evidence="2 4">
    <name type="scientific">Durusdinium trenchii</name>
    <dbReference type="NCBI Taxonomy" id="1381693"/>
    <lineage>
        <taxon>Eukaryota</taxon>
        <taxon>Sar</taxon>
        <taxon>Alveolata</taxon>
        <taxon>Dinophyceae</taxon>
        <taxon>Suessiales</taxon>
        <taxon>Symbiodiniaceae</taxon>
        <taxon>Durusdinium</taxon>
    </lineage>
</organism>
<dbReference type="SUPFAM" id="SSF52540">
    <property type="entry name" value="P-loop containing nucleoside triphosphate hydrolases"/>
    <property type="match status" value="1"/>
</dbReference>
<keyword evidence="4" id="KW-1185">Reference proteome</keyword>
<dbReference type="InterPro" id="IPR014001">
    <property type="entry name" value="Helicase_ATP-bd"/>
</dbReference>
<dbReference type="Pfam" id="PF00270">
    <property type="entry name" value="DEAD"/>
    <property type="match status" value="1"/>
</dbReference>
<dbReference type="EMBL" id="CAXAMN010026717">
    <property type="protein sequence ID" value="CAK9105365.1"/>
    <property type="molecule type" value="Genomic_DNA"/>
</dbReference>
<dbReference type="InterPro" id="IPR051363">
    <property type="entry name" value="RLR_Helicase"/>
</dbReference>
<reference evidence="2 4" key="1">
    <citation type="submission" date="2024-02" db="EMBL/GenBank/DDBJ databases">
        <authorList>
            <person name="Chen Y."/>
            <person name="Shah S."/>
            <person name="Dougan E. K."/>
            <person name="Thang M."/>
            <person name="Chan C."/>
        </authorList>
    </citation>
    <scope>NUCLEOTIDE SEQUENCE [LARGE SCALE GENOMIC DNA]</scope>
</reference>
<proteinExistence type="predicted"/>
<dbReference type="EMBL" id="CAXAMN010026728">
    <property type="protein sequence ID" value="CAK9105424.1"/>
    <property type="molecule type" value="Genomic_DNA"/>
</dbReference>
<evidence type="ECO:0000313" key="4">
    <source>
        <dbReference type="Proteomes" id="UP001642484"/>
    </source>
</evidence>
<dbReference type="PANTHER" id="PTHR14074:SF16">
    <property type="entry name" value="ANTIVIRAL INNATE IMMUNE RESPONSE RECEPTOR RIG-I"/>
    <property type="match status" value="1"/>
</dbReference>
<gene>
    <name evidence="2" type="ORF">CCMP2556_LOCUS49319</name>
    <name evidence="3" type="ORF">CCMP2556_LOCUS49347</name>
</gene>
<dbReference type="InterPro" id="IPR027417">
    <property type="entry name" value="P-loop_NTPase"/>
</dbReference>
<name>A0ABP0RYF5_9DINO</name>
<evidence type="ECO:0000313" key="3">
    <source>
        <dbReference type="EMBL" id="CAK9105424.1"/>
    </source>
</evidence>
<protein>
    <recommendedName>
        <fullName evidence="1">Helicase ATP-binding domain-containing protein</fullName>
    </recommendedName>
</protein>
<dbReference type="InterPro" id="IPR011545">
    <property type="entry name" value="DEAD/DEAH_box_helicase_dom"/>
</dbReference>
<sequence>MAFQPRDYQLKSLDAVRQKNTIVSLPTGGGKTFVAVLALDHFLRDGLKAMFVVPTRVLVQQQAQYCRDRCQLRVRVVELSGGEMESWDDGRRLCAKTSPIILKPSPSLGMSLLVDVTLVDVTPA</sequence>
<dbReference type="Gene3D" id="3.40.50.300">
    <property type="entry name" value="P-loop containing nucleotide triphosphate hydrolases"/>
    <property type="match status" value="1"/>
</dbReference>
<dbReference type="PROSITE" id="PS51192">
    <property type="entry name" value="HELICASE_ATP_BIND_1"/>
    <property type="match status" value="1"/>
</dbReference>
<accession>A0ABP0RYF5</accession>
<dbReference type="Proteomes" id="UP001642484">
    <property type="component" value="Unassembled WGS sequence"/>
</dbReference>
<evidence type="ECO:0000259" key="1">
    <source>
        <dbReference type="PROSITE" id="PS51192"/>
    </source>
</evidence>